<protein>
    <recommendedName>
        <fullName evidence="1">Hedgehog/Intein (Hint) domain-containing protein</fullName>
    </recommendedName>
</protein>
<dbReference type="InterPro" id="IPR028992">
    <property type="entry name" value="Hedgehog/Intein_dom"/>
</dbReference>
<evidence type="ECO:0000259" key="1">
    <source>
        <dbReference type="Pfam" id="PF13403"/>
    </source>
</evidence>
<dbReference type="RefSeq" id="WP_196222786.1">
    <property type="nucleotide sequence ID" value="NZ_CP060436.1"/>
</dbReference>
<evidence type="ECO:0000313" key="3">
    <source>
        <dbReference type="Proteomes" id="UP000283786"/>
    </source>
</evidence>
<name>A0A418SG10_9RHOB</name>
<reference evidence="2 3" key="1">
    <citation type="submission" date="2020-08" db="EMBL/GenBank/DDBJ databases">
        <title>Genome sequence of Rhodobacteraceae bacterium Lw-13e.</title>
        <authorList>
            <person name="Poehlein A."/>
            <person name="Wolter L."/>
            <person name="Daniel R."/>
            <person name="Brinkhoff T."/>
        </authorList>
    </citation>
    <scope>NUCLEOTIDE SEQUENCE [LARGE SCALE GENOMIC DNA]</scope>
    <source>
        <strain evidence="2 3">Lw-13e</strain>
    </source>
</reference>
<dbReference type="EMBL" id="CP060436">
    <property type="protein sequence ID" value="QPM91585.1"/>
    <property type="molecule type" value="Genomic_DNA"/>
</dbReference>
<feature type="domain" description="Hedgehog/Intein (Hint)" evidence="1">
    <location>
        <begin position="13"/>
        <end position="151"/>
    </location>
</feature>
<proteinExistence type="predicted"/>
<dbReference type="AlphaFoldDB" id="A0A418SG10"/>
<dbReference type="Proteomes" id="UP000283786">
    <property type="component" value="Chromosome"/>
</dbReference>
<evidence type="ECO:0000313" key="2">
    <source>
        <dbReference type="EMBL" id="QPM91585.1"/>
    </source>
</evidence>
<accession>A0A418SG10</accession>
<keyword evidence="3" id="KW-1185">Reference proteome</keyword>
<organism evidence="2 3">
    <name type="scientific">Pseudooceanicola algae</name>
    <dbReference type="NCBI Taxonomy" id="1537215"/>
    <lineage>
        <taxon>Bacteria</taxon>
        <taxon>Pseudomonadati</taxon>
        <taxon>Pseudomonadota</taxon>
        <taxon>Alphaproteobacteria</taxon>
        <taxon>Rhodobacterales</taxon>
        <taxon>Paracoccaceae</taxon>
        <taxon>Pseudooceanicola</taxon>
    </lineage>
</organism>
<gene>
    <name evidence="2" type="ORF">PSAL_028400</name>
</gene>
<dbReference type="KEGG" id="palw:PSAL_028400"/>
<sequence length="206" mass="22813">MTESPEPISGLGPGTMVLTLEGDMPIEWLAPGDKVMTRDHGAMPVLHICRLRKLPEGGALPAPMRFQPGELGPQGELQGKLRVAPGHRGLIRHGAIRQNFGCEEALVRFCDISRRNRARKDPTMGGLTYHLIIMEHHEVINAGSLWIETTGPDMAARLDLPDAVRRATRLLDPETPEPRRCLTRQEARLIRDTCPQETSLLDLLSA</sequence>
<dbReference type="Pfam" id="PF13403">
    <property type="entry name" value="Hint_2"/>
    <property type="match status" value="1"/>
</dbReference>